<evidence type="ECO:0000259" key="15">
    <source>
        <dbReference type="PROSITE" id="PS50158"/>
    </source>
</evidence>
<dbReference type="InterPro" id="IPR000380">
    <property type="entry name" value="Topo_IA"/>
</dbReference>
<feature type="domain" description="Topo IA-type catalytic" evidence="18">
    <location>
        <begin position="169"/>
        <end position="598"/>
    </location>
</feature>
<dbReference type="GO" id="GO:0003917">
    <property type="term" value="F:DNA topoisomerase type I (single strand cut, ATP-independent) activity"/>
    <property type="evidence" value="ECO:0007669"/>
    <property type="project" value="UniProtKB-EC"/>
</dbReference>
<dbReference type="InterPro" id="IPR013826">
    <property type="entry name" value="Topo_IA_cen_sub3"/>
</dbReference>
<feature type="domain" description="GRF-type" evidence="17">
    <location>
        <begin position="725"/>
        <end position="767"/>
    </location>
</feature>
<evidence type="ECO:0000256" key="7">
    <source>
        <dbReference type="ARBA" id="ARBA00022771"/>
    </source>
</evidence>
<dbReference type="InterPro" id="IPR023406">
    <property type="entry name" value="Topo_IA_AS"/>
</dbReference>
<feature type="compositionally biased region" description="Basic and acidic residues" evidence="14">
    <location>
        <begin position="377"/>
        <end position="390"/>
    </location>
</feature>
<evidence type="ECO:0000256" key="13">
    <source>
        <dbReference type="RuleBase" id="RU362092"/>
    </source>
</evidence>
<dbReference type="CDD" id="cd00186">
    <property type="entry name" value="TOP1Ac"/>
    <property type="match status" value="1"/>
</dbReference>
<dbReference type="GO" id="GO:0008270">
    <property type="term" value="F:zinc ion binding"/>
    <property type="evidence" value="ECO:0007669"/>
    <property type="project" value="UniProtKB-KW"/>
</dbReference>
<evidence type="ECO:0000256" key="3">
    <source>
        <dbReference type="ARBA" id="ARBA00009446"/>
    </source>
</evidence>
<dbReference type="Gene3D" id="2.70.20.10">
    <property type="entry name" value="Topoisomerase I, domain 3"/>
    <property type="match status" value="1"/>
</dbReference>
<evidence type="ECO:0000256" key="8">
    <source>
        <dbReference type="ARBA" id="ARBA00022833"/>
    </source>
</evidence>
<dbReference type="PROSITE" id="PS50158">
    <property type="entry name" value="ZF_CCHC"/>
    <property type="match status" value="1"/>
</dbReference>
<dbReference type="GO" id="GO:0003677">
    <property type="term" value="F:DNA binding"/>
    <property type="evidence" value="ECO:0007669"/>
    <property type="project" value="UniProtKB-KW"/>
</dbReference>
<comment type="function">
    <text evidence="13">Introduces a single-strand break via transesterification at a target site in duplex DNA. Releases the supercoiling and torsional tension of DNA introduced during the DNA replication and transcription by transiently cleaving and rejoining one strand of the DNA duplex. The scissile phosphodiester is attacked by the catalytic tyrosine of the enzyme, resulting in the formation of a DNA-(5'-phosphotyrosyl)-enzyme intermediate and the expulsion of a 3'-OH DNA strand.</text>
</comment>
<keyword evidence="5" id="KW-0507">mRNA processing</keyword>
<feature type="domain" description="CCHC-type" evidence="15">
    <location>
        <begin position="849"/>
        <end position="864"/>
    </location>
</feature>
<dbReference type="InterPro" id="IPR013825">
    <property type="entry name" value="Topo_IA_cen_sub2"/>
</dbReference>
<dbReference type="FunFam" id="1.10.290.10:FF:000003">
    <property type="entry name" value="DNA topoisomerase"/>
    <property type="match status" value="1"/>
</dbReference>
<dbReference type="SMART" id="SM00436">
    <property type="entry name" value="TOP1Bc"/>
    <property type="match status" value="1"/>
</dbReference>
<evidence type="ECO:0000256" key="14">
    <source>
        <dbReference type="SAM" id="MobiDB-lite"/>
    </source>
</evidence>
<keyword evidence="6" id="KW-0479">Metal-binding</keyword>
<feature type="domain" description="Toprim" evidence="16">
    <location>
        <begin position="4"/>
        <end position="151"/>
    </location>
</feature>
<dbReference type="PRINTS" id="PR00417">
    <property type="entry name" value="PRTPISMRASEI"/>
</dbReference>
<dbReference type="EC" id="5.6.2.1" evidence="4 13"/>
<dbReference type="InterPro" id="IPR010666">
    <property type="entry name" value="Znf_GRF"/>
</dbReference>
<organism evidence="19 20">
    <name type="scientific">Wallemia ichthyophaga</name>
    <dbReference type="NCBI Taxonomy" id="245174"/>
    <lineage>
        <taxon>Eukaryota</taxon>
        <taxon>Fungi</taxon>
        <taxon>Dikarya</taxon>
        <taxon>Basidiomycota</taxon>
        <taxon>Wallemiomycotina</taxon>
        <taxon>Wallemiomycetes</taxon>
        <taxon>Wallemiales</taxon>
        <taxon>Wallemiaceae</taxon>
        <taxon>Wallemia</taxon>
    </lineage>
</organism>
<evidence type="ECO:0000256" key="11">
    <source>
        <dbReference type="ARBA" id="ARBA00023235"/>
    </source>
</evidence>
<name>A0A4T0GA49_WALIC</name>
<sequence>MTVKYLCVAEKPSISKSITQILSSGSFNTRSTSSKFIKNYDFSYKMSGYNGRQVDFTVTAVAGHLTTAEFPKEMRKWHSCDPVQLFNGRVEISTSSSMSAIENNLKSEARRASHLMIWTDCDREGEHIGSEIVNVCRQANPRIEVIRAKFSAIIPNQIHHAARNPVMLDMKQVRAVETRIELDLRIGAAFTRLMTLNLSKQVAELDGKLISYGPCQFPTLGFVVDQYQRIKDFITENFWYIFLSINHREENGRKKAVTFNWKRDRLFDAQIAFLLYERCITNPTARVTKVETKPHTKYKPYPLTTVELQKSGSRLLKLSPKQVLDIAEKLYQQGFLSYPRTETDQYDPSFNFESLIEKQTANSTWGEYAQSLQFDRFDRPRNGKKNDKAHPPIHPTAHAPSLSGNEKRVYELITRRFLASCSKDAKGKNTTAELEMAGEIFKASGSVLIEKNYLEVYIYEKWSNQTIPNFEQGEVFQPSICELREGKTTPPTLLTEADLVSLMDKNGIGTDATIAEHIHKIIDREYVMEHKLGSTKYLVPSTLGVALVEGYNKMNFDKSFAKPQLRRENEEKMNMIGEGIAQKSDVLLESINQYRDIYNRSALQFATLVNSVKHYLQNADAFDDNVIAENDQNARGEDEGVGGFGGFNNNNNNDNSDSDMDDAPPPPRGRGRLRGTTSQRTTGASRTSRSNGNASEFRVTQMYEPPTKSNSNHKAQPPKEGQVRCKCDLSAKRFVTSQGANKGRAFWKCPNTSKTAQCGFWSWEDSMDSPNTSAQVVDDSEEDLLGDELIADDDGEIPYCDLCSRNGHWPARCTNPTTGPAPKSTSTVKSKKSSSSGVGVNNTKKGDTCYKCNKKGHWASNCPNEGKPPAKRKTYTKKSTQKKQRRT</sequence>
<feature type="region of interest" description="Disordered" evidence="14">
    <location>
        <begin position="814"/>
        <end position="887"/>
    </location>
</feature>
<dbReference type="SMART" id="SM00493">
    <property type="entry name" value="TOPRIM"/>
    <property type="match status" value="1"/>
</dbReference>
<dbReference type="PROSITE" id="PS50880">
    <property type="entry name" value="TOPRIM"/>
    <property type="match status" value="1"/>
</dbReference>
<evidence type="ECO:0000256" key="10">
    <source>
        <dbReference type="ARBA" id="ARBA00023125"/>
    </source>
</evidence>
<dbReference type="InterPro" id="IPR013824">
    <property type="entry name" value="Topo_IA_cen_sub1"/>
</dbReference>
<dbReference type="Pfam" id="PF01131">
    <property type="entry name" value="Topoisom_bac"/>
    <property type="match status" value="1"/>
</dbReference>
<dbReference type="EMBL" id="SPOF01000037">
    <property type="protein sequence ID" value="TIB09824.1"/>
    <property type="molecule type" value="Genomic_DNA"/>
</dbReference>
<evidence type="ECO:0000259" key="17">
    <source>
        <dbReference type="PROSITE" id="PS51999"/>
    </source>
</evidence>
<feature type="compositionally biased region" description="Basic residues" evidence="14">
    <location>
        <begin position="869"/>
        <end position="887"/>
    </location>
</feature>
<dbReference type="GO" id="GO:0005634">
    <property type="term" value="C:nucleus"/>
    <property type="evidence" value="ECO:0007669"/>
    <property type="project" value="TreeGrafter"/>
</dbReference>
<feature type="compositionally biased region" description="Polar residues" evidence="14">
    <location>
        <begin position="684"/>
        <end position="694"/>
    </location>
</feature>
<dbReference type="PROSITE" id="PS00396">
    <property type="entry name" value="TOPO_IA_1"/>
    <property type="match status" value="1"/>
</dbReference>
<evidence type="ECO:0000256" key="12">
    <source>
        <dbReference type="PROSITE-ProRule" id="PRU00047"/>
    </source>
</evidence>
<protein>
    <recommendedName>
        <fullName evidence="4 13">DNA topoisomerase</fullName>
        <ecNumber evidence="4 13">5.6.2.1</ecNumber>
    </recommendedName>
</protein>
<dbReference type="Gene3D" id="4.10.60.10">
    <property type="entry name" value="Zinc finger, CCHC-type"/>
    <property type="match status" value="1"/>
</dbReference>
<dbReference type="FunFam" id="3.40.50.140:FF:000005">
    <property type="entry name" value="DNA topoisomerase"/>
    <property type="match status" value="1"/>
</dbReference>
<dbReference type="Gene3D" id="1.10.460.10">
    <property type="entry name" value="Topoisomerase I, domain 2"/>
    <property type="match status" value="1"/>
</dbReference>
<keyword evidence="11 13" id="KW-0413">Isomerase</keyword>
<keyword evidence="9 13" id="KW-0799">Topoisomerase</keyword>
<dbReference type="GO" id="GO:0006281">
    <property type="term" value="P:DNA repair"/>
    <property type="evidence" value="ECO:0007669"/>
    <property type="project" value="TreeGrafter"/>
</dbReference>
<proteinExistence type="inferred from homology"/>
<evidence type="ECO:0000256" key="6">
    <source>
        <dbReference type="ARBA" id="ARBA00022723"/>
    </source>
</evidence>
<dbReference type="SMART" id="SM00343">
    <property type="entry name" value="ZnF_C2HC"/>
    <property type="match status" value="2"/>
</dbReference>
<keyword evidence="10 13" id="KW-0238">DNA-binding</keyword>
<evidence type="ECO:0000256" key="9">
    <source>
        <dbReference type="ARBA" id="ARBA00023029"/>
    </source>
</evidence>
<comment type="similarity">
    <text evidence="3 13">Belongs to the type IA topoisomerase family.</text>
</comment>
<dbReference type="InterPro" id="IPR036875">
    <property type="entry name" value="Znf_CCHC_sf"/>
</dbReference>
<reference evidence="19 20" key="1">
    <citation type="submission" date="2019-03" db="EMBL/GenBank/DDBJ databases">
        <title>Sequencing 23 genomes of Wallemia ichthyophaga.</title>
        <authorList>
            <person name="Gostincar C."/>
        </authorList>
    </citation>
    <scope>NUCLEOTIDE SEQUENCE [LARGE SCALE GENOMIC DNA]</scope>
    <source>
        <strain evidence="19 20">EXF-8621</strain>
    </source>
</reference>
<evidence type="ECO:0000259" key="18">
    <source>
        <dbReference type="PROSITE" id="PS52039"/>
    </source>
</evidence>
<accession>A0A4T0GA49</accession>
<evidence type="ECO:0000313" key="20">
    <source>
        <dbReference type="Proteomes" id="UP000306954"/>
    </source>
</evidence>
<dbReference type="GO" id="GO:0031422">
    <property type="term" value="C:RecQ family helicase-topoisomerase III complex"/>
    <property type="evidence" value="ECO:0007669"/>
    <property type="project" value="TreeGrafter"/>
</dbReference>
<comment type="caution">
    <text evidence="19">The sequence shown here is derived from an EMBL/GenBank/DDBJ whole genome shotgun (WGS) entry which is preliminary data.</text>
</comment>
<dbReference type="AlphaFoldDB" id="A0A4T0GA49"/>
<evidence type="ECO:0000313" key="19">
    <source>
        <dbReference type="EMBL" id="TIB09824.1"/>
    </source>
</evidence>
<dbReference type="InterPro" id="IPR013497">
    <property type="entry name" value="Topo_IA_cen"/>
</dbReference>
<comment type="catalytic activity">
    <reaction evidence="1 13">
        <text>ATP-independent breakage of single-stranded DNA, followed by passage and rejoining.</text>
        <dbReference type="EC" id="5.6.2.1"/>
    </reaction>
</comment>
<dbReference type="CDD" id="cd03362">
    <property type="entry name" value="TOPRIM_TopoIA_TopoIII"/>
    <property type="match status" value="1"/>
</dbReference>
<keyword evidence="7 12" id="KW-0863">Zinc-finger</keyword>
<dbReference type="Gene3D" id="3.40.50.140">
    <property type="match status" value="1"/>
</dbReference>
<evidence type="ECO:0000256" key="1">
    <source>
        <dbReference type="ARBA" id="ARBA00000213"/>
    </source>
</evidence>
<dbReference type="SMART" id="SM00437">
    <property type="entry name" value="TOP1Ac"/>
    <property type="match status" value="1"/>
</dbReference>
<keyword evidence="8" id="KW-0862">Zinc</keyword>
<dbReference type="SUPFAM" id="SSF56712">
    <property type="entry name" value="Prokaryotic type I DNA topoisomerase"/>
    <property type="match status" value="1"/>
</dbReference>
<dbReference type="PROSITE" id="PS52039">
    <property type="entry name" value="TOPO_IA_2"/>
    <property type="match status" value="1"/>
</dbReference>
<dbReference type="InterPro" id="IPR023405">
    <property type="entry name" value="Topo_IA_core_domain"/>
</dbReference>
<dbReference type="GO" id="GO:0006397">
    <property type="term" value="P:mRNA processing"/>
    <property type="evidence" value="ECO:0007669"/>
    <property type="project" value="UniProtKB-KW"/>
</dbReference>
<dbReference type="InterPro" id="IPR006171">
    <property type="entry name" value="TOPRIM_dom"/>
</dbReference>
<feature type="region of interest" description="Disordered" evidence="14">
    <location>
        <begin position="377"/>
        <end position="401"/>
    </location>
</feature>
<dbReference type="PANTHER" id="PTHR11390">
    <property type="entry name" value="PROKARYOTIC DNA TOPOISOMERASE"/>
    <property type="match status" value="1"/>
</dbReference>
<dbReference type="Pfam" id="PF00098">
    <property type="entry name" value="zf-CCHC"/>
    <property type="match status" value="1"/>
</dbReference>
<dbReference type="Pfam" id="PF01751">
    <property type="entry name" value="Toprim"/>
    <property type="match status" value="1"/>
</dbReference>
<dbReference type="SUPFAM" id="SSF57756">
    <property type="entry name" value="Retrovirus zinc finger-like domains"/>
    <property type="match status" value="1"/>
</dbReference>
<gene>
    <name evidence="19" type="ORF">E3P90_03106</name>
</gene>
<feature type="region of interest" description="Disordered" evidence="14">
    <location>
        <begin position="634"/>
        <end position="697"/>
    </location>
</feature>
<dbReference type="Proteomes" id="UP000306954">
    <property type="component" value="Unassembled WGS sequence"/>
</dbReference>
<evidence type="ECO:0000256" key="5">
    <source>
        <dbReference type="ARBA" id="ARBA00022664"/>
    </source>
</evidence>
<evidence type="ECO:0000256" key="4">
    <source>
        <dbReference type="ARBA" id="ARBA00012891"/>
    </source>
</evidence>
<dbReference type="PROSITE" id="PS51999">
    <property type="entry name" value="ZF_GRF"/>
    <property type="match status" value="1"/>
</dbReference>
<dbReference type="Pfam" id="PF06839">
    <property type="entry name" value="Zn_ribbon_GRF"/>
    <property type="match status" value="1"/>
</dbReference>
<dbReference type="GO" id="GO:0006265">
    <property type="term" value="P:DNA topological change"/>
    <property type="evidence" value="ECO:0007669"/>
    <property type="project" value="InterPro"/>
</dbReference>
<dbReference type="InterPro" id="IPR003601">
    <property type="entry name" value="Topo_IA_2"/>
</dbReference>
<dbReference type="PANTHER" id="PTHR11390:SF21">
    <property type="entry name" value="DNA TOPOISOMERASE 3-ALPHA"/>
    <property type="match status" value="1"/>
</dbReference>
<dbReference type="InterPro" id="IPR034144">
    <property type="entry name" value="TOPRIM_TopoIII"/>
</dbReference>
<evidence type="ECO:0000259" key="16">
    <source>
        <dbReference type="PROSITE" id="PS50880"/>
    </source>
</evidence>
<dbReference type="GO" id="GO:0006310">
    <property type="term" value="P:DNA recombination"/>
    <property type="evidence" value="ECO:0007669"/>
    <property type="project" value="TreeGrafter"/>
</dbReference>
<dbReference type="InterPro" id="IPR001878">
    <property type="entry name" value="Znf_CCHC"/>
</dbReference>
<feature type="compositionally biased region" description="Low complexity" evidence="14">
    <location>
        <begin position="674"/>
        <end position="683"/>
    </location>
</feature>
<evidence type="ECO:0000256" key="2">
    <source>
        <dbReference type="ARBA" id="ARBA00001946"/>
    </source>
</evidence>
<comment type="cofactor">
    <cofactor evidence="2">
        <name>Mg(2+)</name>
        <dbReference type="ChEBI" id="CHEBI:18420"/>
    </cofactor>
</comment>
<dbReference type="Gene3D" id="1.10.290.10">
    <property type="entry name" value="Topoisomerase I, domain 4"/>
    <property type="match status" value="1"/>
</dbReference>
<feature type="compositionally biased region" description="Low complexity" evidence="14">
    <location>
        <begin position="823"/>
        <end position="843"/>
    </location>
</feature>
<dbReference type="InterPro" id="IPR003602">
    <property type="entry name" value="Topo_IA_DNA-bd_dom"/>
</dbReference>